<accession>A0A840EMN1</accession>
<keyword evidence="1" id="KW-1133">Transmembrane helix</keyword>
<dbReference type="AlphaFoldDB" id="A0A840EMN1"/>
<sequence>MKTITPYLLRFAVTITVLTIIFRYFLSYGIENQLKTIIVACSITYGLLMFISGFYFGRKDGEYLPIYDVGFRFHLTTYLIHNGISLLWIGLGFGAIHENIDTSIMIALYWGFFLLIHFIFFLWAKKNSINNLDKEDLFE</sequence>
<dbReference type="EMBL" id="JACIFO010000006">
    <property type="protein sequence ID" value="MBB4119368.1"/>
    <property type="molecule type" value="Genomic_DNA"/>
</dbReference>
<feature type="transmembrane region" description="Helical" evidence="1">
    <location>
        <begin position="103"/>
        <end position="124"/>
    </location>
</feature>
<reference evidence="2 3" key="1">
    <citation type="submission" date="2020-08" db="EMBL/GenBank/DDBJ databases">
        <title>Genomic Encyclopedia of Type Strains, Phase IV (KMG-IV): sequencing the most valuable type-strain genomes for metagenomic binning, comparative biology and taxonomic classification.</title>
        <authorList>
            <person name="Goeker M."/>
        </authorList>
    </citation>
    <scope>NUCLEOTIDE SEQUENCE [LARGE SCALE GENOMIC DNA]</scope>
    <source>
        <strain evidence="2 3">DSM 29568</strain>
    </source>
</reference>
<evidence type="ECO:0000256" key="1">
    <source>
        <dbReference type="SAM" id="Phobius"/>
    </source>
</evidence>
<keyword evidence="1" id="KW-0472">Membrane</keyword>
<comment type="caution">
    <text evidence="2">The sequence shown here is derived from an EMBL/GenBank/DDBJ whole genome shotgun (WGS) entry which is preliminary data.</text>
</comment>
<keyword evidence="3" id="KW-1185">Reference proteome</keyword>
<feature type="transmembrane region" description="Helical" evidence="1">
    <location>
        <begin position="7"/>
        <end position="25"/>
    </location>
</feature>
<keyword evidence="1" id="KW-0812">Transmembrane</keyword>
<dbReference type="Proteomes" id="UP000553034">
    <property type="component" value="Unassembled WGS sequence"/>
</dbReference>
<gene>
    <name evidence="2" type="ORF">GGR32_001666</name>
</gene>
<protein>
    <submittedName>
        <fullName evidence="2">Uncharacterized membrane protein (DUF485 family)</fullName>
    </submittedName>
</protein>
<dbReference type="RefSeq" id="WP_183477721.1">
    <property type="nucleotide sequence ID" value="NZ_JACIFO010000006.1"/>
</dbReference>
<feature type="transmembrane region" description="Helical" evidence="1">
    <location>
        <begin position="78"/>
        <end position="97"/>
    </location>
</feature>
<proteinExistence type="predicted"/>
<name>A0A840EMN1_9FLAO</name>
<feature type="transmembrane region" description="Helical" evidence="1">
    <location>
        <begin position="37"/>
        <end position="57"/>
    </location>
</feature>
<evidence type="ECO:0000313" key="3">
    <source>
        <dbReference type="Proteomes" id="UP000553034"/>
    </source>
</evidence>
<evidence type="ECO:0000313" key="2">
    <source>
        <dbReference type="EMBL" id="MBB4119368.1"/>
    </source>
</evidence>
<organism evidence="2 3">
    <name type="scientific">Mesonia hippocampi</name>
    <dbReference type="NCBI Taxonomy" id="1628250"/>
    <lineage>
        <taxon>Bacteria</taxon>
        <taxon>Pseudomonadati</taxon>
        <taxon>Bacteroidota</taxon>
        <taxon>Flavobacteriia</taxon>
        <taxon>Flavobacteriales</taxon>
        <taxon>Flavobacteriaceae</taxon>
        <taxon>Mesonia</taxon>
    </lineage>
</organism>